<name>A0A5E4Q3N0_9NEOP</name>
<dbReference type="EMBL" id="FZQP02001115">
    <property type="protein sequence ID" value="VVC91836.1"/>
    <property type="molecule type" value="Genomic_DNA"/>
</dbReference>
<evidence type="ECO:0000313" key="2">
    <source>
        <dbReference type="EMBL" id="VVC91836.1"/>
    </source>
</evidence>
<proteinExistence type="predicted"/>
<keyword evidence="1" id="KW-1133">Transmembrane helix</keyword>
<organism evidence="2 3">
    <name type="scientific">Leptidea sinapis</name>
    <dbReference type="NCBI Taxonomy" id="189913"/>
    <lineage>
        <taxon>Eukaryota</taxon>
        <taxon>Metazoa</taxon>
        <taxon>Ecdysozoa</taxon>
        <taxon>Arthropoda</taxon>
        <taxon>Hexapoda</taxon>
        <taxon>Insecta</taxon>
        <taxon>Pterygota</taxon>
        <taxon>Neoptera</taxon>
        <taxon>Endopterygota</taxon>
        <taxon>Lepidoptera</taxon>
        <taxon>Glossata</taxon>
        <taxon>Ditrysia</taxon>
        <taxon>Papilionoidea</taxon>
        <taxon>Pieridae</taxon>
        <taxon>Dismorphiinae</taxon>
        <taxon>Leptidea</taxon>
    </lineage>
</organism>
<keyword evidence="1" id="KW-0812">Transmembrane</keyword>
<dbReference type="Proteomes" id="UP000324832">
    <property type="component" value="Unassembled WGS sequence"/>
</dbReference>
<keyword evidence="1" id="KW-0472">Membrane</keyword>
<evidence type="ECO:0000256" key="1">
    <source>
        <dbReference type="SAM" id="Phobius"/>
    </source>
</evidence>
<reference evidence="2 3" key="1">
    <citation type="submission" date="2017-07" db="EMBL/GenBank/DDBJ databases">
        <authorList>
            <person name="Talla V."/>
            <person name="Backstrom N."/>
        </authorList>
    </citation>
    <scope>NUCLEOTIDE SEQUENCE [LARGE SCALE GENOMIC DNA]</scope>
</reference>
<gene>
    <name evidence="2" type="ORF">LSINAPIS_LOCUS4402</name>
</gene>
<feature type="transmembrane region" description="Helical" evidence="1">
    <location>
        <begin position="49"/>
        <end position="68"/>
    </location>
</feature>
<evidence type="ECO:0000313" key="3">
    <source>
        <dbReference type="Proteomes" id="UP000324832"/>
    </source>
</evidence>
<feature type="transmembrane region" description="Helical" evidence="1">
    <location>
        <begin position="12"/>
        <end position="29"/>
    </location>
</feature>
<dbReference type="AlphaFoldDB" id="A0A5E4Q3N0"/>
<keyword evidence="3" id="KW-1185">Reference proteome</keyword>
<protein>
    <submittedName>
        <fullName evidence="2">Uncharacterized protein</fullName>
    </submittedName>
</protein>
<sequence length="82" mass="9144">MKLIEDQIRAIPPINYLIIVITSVFYNILCLTSATDSHVASSAPTGDLAFGHWRVATVFIKALQALYYNTCSKNRARLISKD</sequence>
<accession>A0A5E4Q3N0</accession>